<sequence>MAVYGIGATFEKKDVFDSFIKDKVAFLSWTDKDAPELHKLFRHIKIGDILYIKSYNPTSGLTIKAIGIVKDNTINEANNNSISVGWIWEGKKDAEKEEDQFIVLEPNMDKYNVRNIAIYEEFNEVVLAKVLDKIFALRQD</sequence>
<dbReference type="OrthoDB" id="9801124at2"/>
<keyword evidence="2" id="KW-1185">Reference proteome</keyword>
<gene>
    <name evidence="1" type="ORF">CLV62_12550</name>
</gene>
<name>A0A2V3PS81_9BACT</name>
<protein>
    <submittedName>
        <fullName evidence="1">Uncharacterized protein</fullName>
    </submittedName>
</protein>
<proteinExistence type="predicted"/>
<dbReference type="AlphaFoldDB" id="A0A2V3PS81"/>
<evidence type="ECO:0000313" key="1">
    <source>
        <dbReference type="EMBL" id="PXV61217.1"/>
    </source>
</evidence>
<accession>A0A2V3PS81</accession>
<comment type="caution">
    <text evidence="1">The sequence shown here is derived from an EMBL/GenBank/DDBJ whole genome shotgun (WGS) entry which is preliminary data.</text>
</comment>
<reference evidence="1 2" key="1">
    <citation type="submission" date="2018-03" db="EMBL/GenBank/DDBJ databases">
        <title>Genomic Encyclopedia of Archaeal and Bacterial Type Strains, Phase II (KMG-II): from individual species to whole genera.</title>
        <authorList>
            <person name="Goeker M."/>
        </authorList>
    </citation>
    <scope>NUCLEOTIDE SEQUENCE [LARGE SCALE GENOMIC DNA]</scope>
    <source>
        <strain evidence="1 2">DSM 100214</strain>
    </source>
</reference>
<dbReference type="RefSeq" id="WP_110311838.1">
    <property type="nucleotide sequence ID" value="NZ_QICL01000025.1"/>
</dbReference>
<organism evidence="1 2">
    <name type="scientific">Dysgonomonas alginatilytica</name>
    <dbReference type="NCBI Taxonomy" id="1605892"/>
    <lineage>
        <taxon>Bacteria</taxon>
        <taxon>Pseudomonadati</taxon>
        <taxon>Bacteroidota</taxon>
        <taxon>Bacteroidia</taxon>
        <taxon>Bacteroidales</taxon>
        <taxon>Dysgonomonadaceae</taxon>
        <taxon>Dysgonomonas</taxon>
    </lineage>
</organism>
<dbReference type="EMBL" id="QICL01000025">
    <property type="protein sequence ID" value="PXV61217.1"/>
    <property type="molecule type" value="Genomic_DNA"/>
</dbReference>
<evidence type="ECO:0000313" key="2">
    <source>
        <dbReference type="Proteomes" id="UP000247973"/>
    </source>
</evidence>
<dbReference type="Proteomes" id="UP000247973">
    <property type="component" value="Unassembled WGS sequence"/>
</dbReference>